<dbReference type="InterPro" id="IPR045242">
    <property type="entry name" value="Syntaxin"/>
</dbReference>
<evidence type="ECO:0000256" key="4">
    <source>
        <dbReference type="ARBA" id="ARBA00022692"/>
    </source>
</evidence>
<dbReference type="EMBL" id="NEVH01001347">
    <property type="protein sequence ID" value="PNF42970.1"/>
    <property type="molecule type" value="Genomic_DNA"/>
</dbReference>
<feature type="domain" description="T-SNARE coiled-coil homology" evidence="9">
    <location>
        <begin position="157"/>
        <end position="219"/>
    </location>
</feature>
<dbReference type="PROSITE" id="PS00914">
    <property type="entry name" value="SYNTAXIN"/>
    <property type="match status" value="1"/>
</dbReference>
<evidence type="ECO:0000256" key="2">
    <source>
        <dbReference type="ARBA" id="ARBA00009063"/>
    </source>
</evidence>
<sequence>MGSTYIKLEDLTLVAKRKSLFNDRSAEIQELTRIIRCDLNSLNQQIAKLQELARNQRQSQQNAHQLLSHSSSVVLALQSKLASMSTEFQQALAVRTENLKQQKNRSNQLFPGPVSSSFPPPALAGHQKGSVLLADEVSINMEAHGPLLQVTEKQAMIDDLQSRAETMQNIESTIVELGGIFKQLAYIVKEQGETVEIIDRNVQDVQLNAEGAHTEILKYFKNITSSSWLMIKIFGVLISSFLFFVLFLA</sequence>
<dbReference type="CDD" id="cd15844">
    <property type="entry name" value="SNARE_syntaxin5"/>
    <property type="match status" value="1"/>
</dbReference>
<dbReference type="Gene3D" id="1.20.58.70">
    <property type="match status" value="1"/>
</dbReference>
<dbReference type="InParanoid" id="A0A2J7RQ66"/>
<dbReference type="AlphaFoldDB" id="A0A2J7RQ66"/>
<dbReference type="GO" id="GO:0031201">
    <property type="term" value="C:SNARE complex"/>
    <property type="evidence" value="ECO:0007669"/>
    <property type="project" value="TreeGrafter"/>
</dbReference>
<dbReference type="GO" id="GO:0006888">
    <property type="term" value="P:endoplasmic reticulum to Golgi vesicle-mediated transport"/>
    <property type="evidence" value="ECO:0007669"/>
    <property type="project" value="TreeGrafter"/>
</dbReference>
<feature type="transmembrane region" description="Helical" evidence="8">
    <location>
        <begin position="228"/>
        <end position="248"/>
    </location>
</feature>
<dbReference type="InterPro" id="IPR010989">
    <property type="entry name" value="SNARE"/>
</dbReference>
<gene>
    <name evidence="10" type="primary">Syx5_4</name>
    <name evidence="10" type="ORF">B7P43_G11341</name>
</gene>
<dbReference type="PANTHER" id="PTHR19957:SF3">
    <property type="entry name" value="SYNTAXIN-5"/>
    <property type="match status" value="1"/>
</dbReference>
<dbReference type="PANTHER" id="PTHR19957">
    <property type="entry name" value="SYNTAXIN"/>
    <property type="match status" value="1"/>
</dbReference>
<evidence type="ECO:0000256" key="3">
    <source>
        <dbReference type="ARBA" id="ARBA00022448"/>
    </source>
</evidence>
<dbReference type="GO" id="GO:0048278">
    <property type="term" value="P:vesicle docking"/>
    <property type="evidence" value="ECO:0007669"/>
    <property type="project" value="TreeGrafter"/>
</dbReference>
<keyword evidence="5 8" id="KW-1133">Transmembrane helix</keyword>
<reference evidence="10 11" key="1">
    <citation type="submission" date="2017-12" db="EMBL/GenBank/DDBJ databases">
        <title>Hemimetabolous genomes reveal molecular basis of termite eusociality.</title>
        <authorList>
            <person name="Harrison M.C."/>
            <person name="Jongepier E."/>
            <person name="Robertson H.M."/>
            <person name="Arning N."/>
            <person name="Bitard-Feildel T."/>
            <person name="Chao H."/>
            <person name="Childers C.P."/>
            <person name="Dinh H."/>
            <person name="Doddapaneni H."/>
            <person name="Dugan S."/>
            <person name="Gowin J."/>
            <person name="Greiner C."/>
            <person name="Han Y."/>
            <person name="Hu H."/>
            <person name="Hughes D.S.T."/>
            <person name="Huylmans A.-K."/>
            <person name="Kemena C."/>
            <person name="Kremer L.P.M."/>
            <person name="Lee S.L."/>
            <person name="Lopez-Ezquerra A."/>
            <person name="Mallet L."/>
            <person name="Monroy-Kuhn J.M."/>
            <person name="Moser A."/>
            <person name="Murali S.C."/>
            <person name="Muzny D.M."/>
            <person name="Otani S."/>
            <person name="Piulachs M.-D."/>
            <person name="Poelchau M."/>
            <person name="Qu J."/>
            <person name="Schaub F."/>
            <person name="Wada-Katsumata A."/>
            <person name="Worley K.C."/>
            <person name="Xie Q."/>
            <person name="Ylla G."/>
            <person name="Poulsen M."/>
            <person name="Gibbs R.A."/>
            <person name="Schal C."/>
            <person name="Richards S."/>
            <person name="Belles X."/>
            <person name="Korb J."/>
            <person name="Bornberg-Bauer E."/>
        </authorList>
    </citation>
    <scope>NUCLEOTIDE SEQUENCE [LARGE SCALE GENOMIC DNA]</scope>
    <source>
        <tissue evidence="10">Whole body</tissue>
    </source>
</reference>
<dbReference type="GO" id="GO:0006906">
    <property type="term" value="P:vesicle fusion"/>
    <property type="evidence" value="ECO:0007669"/>
    <property type="project" value="TreeGrafter"/>
</dbReference>
<evidence type="ECO:0000259" key="9">
    <source>
        <dbReference type="PROSITE" id="PS50192"/>
    </source>
</evidence>
<comment type="caution">
    <text evidence="10">The sequence shown here is derived from an EMBL/GenBank/DDBJ whole genome shotgun (WGS) entry which is preliminary data.</text>
</comment>
<keyword evidence="6" id="KW-0175">Coiled coil</keyword>
<dbReference type="GO" id="GO:0006886">
    <property type="term" value="P:intracellular protein transport"/>
    <property type="evidence" value="ECO:0007669"/>
    <property type="project" value="InterPro"/>
</dbReference>
<evidence type="ECO:0000256" key="8">
    <source>
        <dbReference type="SAM" id="Phobius"/>
    </source>
</evidence>
<evidence type="ECO:0000256" key="7">
    <source>
        <dbReference type="ARBA" id="ARBA00023136"/>
    </source>
</evidence>
<evidence type="ECO:0000313" key="10">
    <source>
        <dbReference type="EMBL" id="PNF42970.1"/>
    </source>
</evidence>
<dbReference type="InterPro" id="IPR006012">
    <property type="entry name" value="Syntaxin/epimorphin_CS"/>
</dbReference>
<dbReference type="OrthoDB" id="421009at2759"/>
<dbReference type="GO" id="GO:0000149">
    <property type="term" value="F:SNARE binding"/>
    <property type="evidence" value="ECO:0007669"/>
    <property type="project" value="TreeGrafter"/>
</dbReference>
<comment type="subcellular location">
    <subcellularLocation>
        <location evidence="1">Membrane</location>
        <topology evidence="1">Single-pass type IV membrane protein</topology>
    </subcellularLocation>
</comment>
<evidence type="ECO:0000313" key="11">
    <source>
        <dbReference type="Proteomes" id="UP000235965"/>
    </source>
</evidence>
<evidence type="ECO:0000256" key="1">
    <source>
        <dbReference type="ARBA" id="ARBA00004211"/>
    </source>
</evidence>
<protein>
    <submittedName>
        <fullName evidence="10">Syntaxin-5</fullName>
    </submittedName>
</protein>
<organism evidence="10 11">
    <name type="scientific">Cryptotermes secundus</name>
    <dbReference type="NCBI Taxonomy" id="105785"/>
    <lineage>
        <taxon>Eukaryota</taxon>
        <taxon>Metazoa</taxon>
        <taxon>Ecdysozoa</taxon>
        <taxon>Arthropoda</taxon>
        <taxon>Hexapoda</taxon>
        <taxon>Insecta</taxon>
        <taxon>Pterygota</taxon>
        <taxon>Neoptera</taxon>
        <taxon>Polyneoptera</taxon>
        <taxon>Dictyoptera</taxon>
        <taxon>Blattodea</taxon>
        <taxon>Blattoidea</taxon>
        <taxon>Termitoidae</taxon>
        <taxon>Kalotermitidae</taxon>
        <taxon>Cryptotermitinae</taxon>
        <taxon>Cryptotermes</taxon>
    </lineage>
</organism>
<evidence type="ECO:0000256" key="5">
    <source>
        <dbReference type="ARBA" id="ARBA00022989"/>
    </source>
</evidence>
<keyword evidence="3" id="KW-0813">Transport</keyword>
<keyword evidence="4 8" id="KW-0812">Transmembrane</keyword>
<dbReference type="Pfam" id="PF05739">
    <property type="entry name" value="SNARE"/>
    <property type="match status" value="1"/>
</dbReference>
<dbReference type="GO" id="GO:0000139">
    <property type="term" value="C:Golgi membrane"/>
    <property type="evidence" value="ECO:0007669"/>
    <property type="project" value="TreeGrafter"/>
</dbReference>
<name>A0A2J7RQ66_9NEOP</name>
<dbReference type="InterPro" id="IPR000727">
    <property type="entry name" value="T_SNARE_dom"/>
</dbReference>
<proteinExistence type="inferred from homology"/>
<dbReference type="SUPFAM" id="SSF47661">
    <property type="entry name" value="t-snare proteins"/>
    <property type="match status" value="1"/>
</dbReference>
<comment type="similarity">
    <text evidence="2">Belongs to the syntaxin family.</text>
</comment>
<dbReference type="PROSITE" id="PS50192">
    <property type="entry name" value="T_SNARE"/>
    <property type="match status" value="1"/>
</dbReference>
<dbReference type="Proteomes" id="UP000235965">
    <property type="component" value="Unassembled WGS sequence"/>
</dbReference>
<dbReference type="STRING" id="105785.A0A2J7RQ66"/>
<evidence type="ECO:0000256" key="6">
    <source>
        <dbReference type="ARBA" id="ARBA00023054"/>
    </source>
</evidence>
<dbReference type="GO" id="GO:0005484">
    <property type="term" value="F:SNAP receptor activity"/>
    <property type="evidence" value="ECO:0007669"/>
    <property type="project" value="InterPro"/>
</dbReference>
<keyword evidence="7 8" id="KW-0472">Membrane</keyword>
<keyword evidence="11" id="KW-1185">Reference proteome</keyword>
<dbReference type="SMART" id="SM00397">
    <property type="entry name" value="t_SNARE"/>
    <property type="match status" value="1"/>
</dbReference>
<accession>A0A2J7RQ66</accession>